<feature type="region of interest" description="Disordered" evidence="2">
    <location>
        <begin position="1223"/>
        <end position="1295"/>
    </location>
</feature>
<feature type="compositionally biased region" description="Basic residues" evidence="2">
    <location>
        <begin position="1637"/>
        <end position="1650"/>
    </location>
</feature>
<feature type="coiled-coil region" evidence="1">
    <location>
        <begin position="247"/>
        <end position="302"/>
    </location>
</feature>
<evidence type="ECO:0000256" key="2">
    <source>
        <dbReference type="SAM" id="MobiDB-lite"/>
    </source>
</evidence>
<feature type="compositionally biased region" description="Low complexity" evidence="2">
    <location>
        <begin position="20"/>
        <end position="36"/>
    </location>
</feature>
<feature type="compositionally biased region" description="Basic and acidic residues" evidence="2">
    <location>
        <begin position="1581"/>
        <end position="1591"/>
    </location>
</feature>
<feature type="compositionally biased region" description="Polar residues" evidence="2">
    <location>
        <begin position="1268"/>
        <end position="1279"/>
    </location>
</feature>
<feature type="compositionally biased region" description="Acidic residues" evidence="2">
    <location>
        <begin position="1479"/>
        <end position="1489"/>
    </location>
</feature>
<feature type="compositionally biased region" description="Polar residues" evidence="2">
    <location>
        <begin position="38"/>
        <end position="76"/>
    </location>
</feature>
<name>A0A5N5TK71_9CRUS</name>
<feature type="region of interest" description="Disordered" evidence="2">
    <location>
        <begin position="1082"/>
        <end position="1108"/>
    </location>
</feature>
<feature type="compositionally biased region" description="Polar residues" evidence="2">
    <location>
        <begin position="2112"/>
        <end position="2145"/>
    </location>
</feature>
<feature type="compositionally biased region" description="Polar residues" evidence="2">
    <location>
        <begin position="671"/>
        <end position="684"/>
    </location>
</feature>
<feature type="region of interest" description="Disordered" evidence="2">
    <location>
        <begin position="457"/>
        <end position="480"/>
    </location>
</feature>
<dbReference type="Proteomes" id="UP000326759">
    <property type="component" value="Unassembled WGS sequence"/>
</dbReference>
<feature type="compositionally biased region" description="Low complexity" evidence="2">
    <location>
        <begin position="1892"/>
        <end position="1901"/>
    </location>
</feature>
<feature type="region of interest" description="Disordered" evidence="2">
    <location>
        <begin position="1885"/>
        <end position="1904"/>
    </location>
</feature>
<feature type="compositionally biased region" description="Low complexity" evidence="2">
    <location>
        <begin position="1283"/>
        <end position="1295"/>
    </location>
</feature>
<feature type="region of interest" description="Disordered" evidence="2">
    <location>
        <begin position="2084"/>
        <end position="2103"/>
    </location>
</feature>
<keyword evidence="1" id="KW-0175">Coiled coil</keyword>
<feature type="compositionally biased region" description="Basic and acidic residues" evidence="2">
    <location>
        <begin position="632"/>
        <end position="643"/>
    </location>
</feature>
<feature type="region of interest" description="Disordered" evidence="2">
    <location>
        <begin position="398"/>
        <end position="417"/>
    </location>
</feature>
<dbReference type="OrthoDB" id="6356489at2759"/>
<feature type="region of interest" description="Disordered" evidence="2">
    <location>
        <begin position="1442"/>
        <end position="1492"/>
    </location>
</feature>
<feature type="region of interest" description="Disordered" evidence="2">
    <location>
        <begin position="1565"/>
        <end position="1614"/>
    </location>
</feature>
<comment type="caution">
    <text evidence="3">The sequence shown here is derived from an EMBL/GenBank/DDBJ whole genome shotgun (WGS) entry which is preliminary data.</text>
</comment>
<gene>
    <name evidence="3" type="ORF">Anas_03590</name>
</gene>
<feature type="compositionally biased region" description="Acidic residues" evidence="2">
    <location>
        <begin position="1"/>
        <end position="10"/>
    </location>
</feature>
<organism evidence="3 4">
    <name type="scientific">Armadillidium nasatum</name>
    <dbReference type="NCBI Taxonomy" id="96803"/>
    <lineage>
        <taxon>Eukaryota</taxon>
        <taxon>Metazoa</taxon>
        <taxon>Ecdysozoa</taxon>
        <taxon>Arthropoda</taxon>
        <taxon>Crustacea</taxon>
        <taxon>Multicrustacea</taxon>
        <taxon>Malacostraca</taxon>
        <taxon>Eumalacostraca</taxon>
        <taxon>Peracarida</taxon>
        <taxon>Isopoda</taxon>
        <taxon>Oniscidea</taxon>
        <taxon>Crinocheta</taxon>
        <taxon>Armadillidiidae</taxon>
        <taxon>Armadillidium</taxon>
    </lineage>
</organism>
<evidence type="ECO:0000313" key="3">
    <source>
        <dbReference type="EMBL" id="KAB7506563.1"/>
    </source>
</evidence>
<evidence type="ECO:0000313" key="4">
    <source>
        <dbReference type="Proteomes" id="UP000326759"/>
    </source>
</evidence>
<evidence type="ECO:0000256" key="1">
    <source>
        <dbReference type="SAM" id="Coils"/>
    </source>
</evidence>
<feature type="region of interest" description="Disordered" evidence="2">
    <location>
        <begin position="1"/>
        <end position="76"/>
    </location>
</feature>
<keyword evidence="4" id="KW-1185">Reference proteome</keyword>
<protein>
    <recommendedName>
        <fullName evidence="5">Pericentriolar material 1 protein</fullName>
    </recommendedName>
</protein>
<feature type="compositionally biased region" description="Basic and acidic residues" evidence="2">
    <location>
        <begin position="1023"/>
        <end position="1052"/>
    </location>
</feature>
<reference evidence="3 4" key="1">
    <citation type="journal article" date="2019" name="PLoS Biol.">
        <title>Sex chromosomes control vertical transmission of feminizing Wolbachia symbionts in an isopod.</title>
        <authorList>
            <person name="Becking T."/>
            <person name="Chebbi M.A."/>
            <person name="Giraud I."/>
            <person name="Moumen B."/>
            <person name="Laverre T."/>
            <person name="Caubet Y."/>
            <person name="Peccoud J."/>
            <person name="Gilbert C."/>
            <person name="Cordaux R."/>
        </authorList>
    </citation>
    <scope>NUCLEOTIDE SEQUENCE [LARGE SCALE GENOMIC DNA]</scope>
    <source>
        <strain evidence="3">ANa2</strain>
        <tissue evidence="3">Whole body excluding digestive tract and cuticle</tissue>
    </source>
</reference>
<feature type="region of interest" description="Disordered" evidence="2">
    <location>
        <begin position="669"/>
        <end position="688"/>
    </location>
</feature>
<feature type="region of interest" description="Disordered" evidence="2">
    <location>
        <begin position="2110"/>
        <end position="2145"/>
    </location>
</feature>
<feature type="region of interest" description="Disordered" evidence="2">
    <location>
        <begin position="1022"/>
        <end position="1056"/>
    </location>
</feature>
<evidence type="ECO:0008006" key="5">
    <source>
        <dbReference type="Google" id="ProtNLM"/>
    </source>
</evidence>
<accession>A0A5N5TK71</accession>
<feature type="region of interest" description="Disordered" evidence="2">
    <location>
        <begin position="611"/>
        <end position="658"/>
    </location>
</feature>
<proteinExistence type="predicted"/>
<sequence length="2145" mass="239435">MTFSDAEEDQPSVLQSGTLSNRMSDSSRGSSSLEASVNEATQSENGQIAASENPSNHTSEINPENEPFPNSNTCNVRSSDVIQENGYEEPRSNDNQANNVEEALEINGDSMVAIDSNMKDLGTEKTLEKLQQIHGYIQQTAAAMEALEREGDLIGQYNTLVKCMRDLRKSETKLTAHLNKIKEKSTRNLHFEESLLKQYESLVKESKTKDDEYSDLSNTLRFMEGVVGSGSESIGVVGDINESVSGRPSMEERLARHETEQQQLSERLRESLVRREELMARYQATRERLNNLKRQRQGLVKEERKLLLSVGASENLYENPVPGAESWTTEQLEGGIKDFQGLREKVEHLHEAYSTKLQTIDENDTEARNEIQQKIDQILMKRSQIGDALTQLNHILSSRRESTEEGASSIDSAVGENNAILSSNDSTSVEATTQQVENENTSLETLENGLKVIEERSDAEKGAAGSNYDPEELQSKQQHLQSLKDQLLSMKKLLQVTQNSLPQGNEIGGNRNETQNIEENAVPHEEQQEDETEAPLIDSTIVGVNGEVIHLSETERRNPQVVEKYRQLSEAKQRLAKMEEVMKKIAEARENGMSLTEVLSPENMAILNEARREEEEANSVNEETTRMSVENDEQRGVREKSSESVKAANESCSSAPSQMPFEQINLVFKPKTNQSRANSDNRVNGKNKWETEREISAIQSHFKKKTPGIPSVNEGPKFDHEKGAIKKQAREIINERPCDPRLREVAALQEELKEKKNALEALMRRMGKSSSFTVDNISDNISENISDLNSETFEKPAASWGPSHSQGRYYSDHYQSDEEHIDTNEEELSFSLGNSQGSFPSHRRAVSSLPASLSNVKNRNKLPASRCNHSSEHNRFSVNNLTGTRSVPVTSWENMSNPNSSSLSNSNNKVQNTVTAALSQLSQVQETINSLYGELKSAEVSMRQQEAPSFDVPNANASVPQFPLGFVSPQTYMSNFCVSSLPNSQATGRGDFAPSNHILAGLQQCFSQLYLHSLEIQSLSKHLQREKPVMPHPKEQQRSSSSERRSLERRINENFSPQYQEGFRAAANIQNTQNHVYENRKSFYSDHGDSAPRIPPSDRLPPTRSGLSNTVSANSVNLHPRQSSWQMDSRVLEEIDTGDKNVFHPFETAEEMQQSNANADLGVDSTLFTFDSDDIGEQLSWANVSNIQLQQQSSDILNNQVLPGTRANNYWDNFRSYSRQNPLSTTAKRNTGDHFSLSGNSSPGRRPTVNMGSRLQPPLLYANKTRHSNSSYSGNTINKASDKNSSSSRSQNRTSGRMRYFDQHVNGGHHVPANTLPCGAASSLNAGPEVASYKRDNRHDCEEISEQMTDRNCTGDKFSLLNMVNNSEEFKEVVREAESLMEKHSEQPQFLLHLFHHAAKITSSTNQQVALELLRELSYQRHRNNIENNRWASNSSVTQSAHSDIFAIPKQTKETDKRKRRFSNKNSRTDFVVSGSDASESELTSDEEESKAMHHIMKNLTPTSSRIGIYPLISSPQTASDLSNNPSSVGVSPIHLSNAIHPNRHSQSEPRKDIAKDIVNIVTPAANKEKDKSENQYYESRTIRKDGEVHSRNHQNGASLNYSSSTPNLLHEAPKSDLKLKVNVCEESFYPPDEKHNNKRQFKKLPRRSNPRASQEKANFSIPKNEKKNVNPKSHPPASGVDGIQQSVSGFEALVSSSLREVLICFENTDYSIGSLTHILENLHMSIMRQVQFHSTTLGFSSNFVSSIDSQLKATLRRFNGESLGSIRQELAAAVTQVLIQEYCALFLQYDNKNSTTENQIPEAKFSADPYSLKGTGSESCPKTAASQSCKHGNSASLFINQGNVKRNRTSNATWSLKPTVPSENEQTNNEAVANSNHCTHLLEEEGKSSKSKGAISKTSSPFNPKSAYKEETYFANQDVANVFKIENPYPEGSSFSQSWNMPRGCNNNQTESNASYSLTETLIPKDKSKDRNVLEMDETLSFERNDAEADQEEHIRQSDFDDCSLPVHDLAEADQSQDTVEAECVDSSIENDQYEAAVGSNPTSNKEPKEFSLKFLSKKKSNPEQGLDEVPTRLLNALDSATNAGSGVGRFYNDENTESRIPPTQRCAHFSHQSALQSTPANSSVNDQTLTNNHITESSSGKFD</sequence>
<feature type="compositionally biased region" description="Polar residues" evidence="2">
    <location>
        <begin position="1594"/>
        <end position="1608"/>
    </location>
</feature>
<feature type="coiled-coil region" evidence="1">
    <location>
        <begin position="742"/>
        <end position="769"/>
    </location>
</feature>
<dbReference type="EMBL" id="SEYY01000749">
    <property type="protein sequence ID" value="KAB7506563.1"/>
    <property type="molecule type" value="Genomic_DNA"/>
</dbReference>
<feature type="region of interest" description="Disordered" evidence="2">
    <location>
        <begin position="1629"/>
        <end position="1684"/>
    </location>
</feature>